<reference evidence="2 3" key="1">
    <citation type="journal article" date="2015" name="Nature">
        <title>rRNA introns, odd ribosomes, and small enigmatic genomes across a large radiation of phyla.</title>
        <authorList>
            <person name="Brown C.T."/>
            <person name="Hug L.A."/>
            <person name="Thomas B.C."/>
            <person name="Sharon I."/>
            <person name="Castelle C.J."/>
            <person name="Singh A."/>
            <person name="Wilkins M.J."/>
            <person name="Williams K.H."/>
            <person name="Banfield J.F."/>
        </authorList>
    </citation>
    <scope>NUCLEOTIDE SEQUENCE [LARGE SCALE GENOMIC DNA]</scope>
</reference>
<evidence type="ECO:0000256" key="1">
    <source>
        <dbReference type="SAM" id="SignalP"/>
    </source>
</evidence>
<dbReference type="EMBL" id="LCBX01000025">
    <property type="protein sequence ID" value="KKS20532.1"/>
    <property type="molecule type" value="Genomic_DNA"/>
</dbReference>
<protein>
    <recommendedName>
        <fullName evidence="4">DUF5667 domain-containing protein</fullName>
    </recommendedName>
</protein>
<dbReference type="AlphaFoldDB" id="A0A0G0X7Z8"/>
<evidence type="ECO:0000313" key="3">
    <source>
        <dbReference type="Proteomes" id="UP000034507"/>
    </source>
</evidence>
<dbReference type="Proteomes" id="UP000034507">
    <property type="component" value="Unassembled WGS sequence"/>
</dbReference>
<proteinExistence type="predicted"/>
<feature type="signal peptide" evidence="1">
    <location>
        <begin position="1"/>
        <end position="25"/>
    </location>
</feature>
<name>A0A0G0X7Z8_UNCKA</name>
<sequence length="187" mass="21572">MKTKRILTLLYISAFTFVLIGYAHAVETTEPNNSLQKRKQTREQLRLERCELGEQKFQAHIGRYENVRRGHLASFNNMKTRLEKFIVRAQERGYDTTKLEEDVEVLGVKIETLSQDMTLFIAKLQESKTHTCGSADGTYAEAVKAARDQLKIVREDVMDIKTYFRNTIRPDITALKSQRPINSGTEE</sequence>
<comment type="caution">
    <text evidence="2">The sequence shown here is derived from an EMBL/GenBank/DDBJ whole genome shotgun (WGS) entry which is preliminary data.</text>
</comment>
<accession>A0A0G0X7Z8</accession>
<organism evidence="2 3">
    <name type="scientific">candidate division WWE3 bacterium GW2011_GWC1_41_7</name>
    <dbReference type="NCBI Taxonomy" id="1619119"/>
    <lineage>
        <taxon>Bacteria</taxon>
        <taxon>Katanobacteria</taxon>
    </lineage>
</organism>
<evidence type="ECO:0000313" key="2">
    <source>
        <dbReference type="EMBL" id="KKS20532.1"/>
    </source>
</evidence>
<keyword evidence="1" id="KW-0732">Signal</keyword>
<evidence type="ECO:0008006" key="4">
    <source>
        <dbReference type="Google" id="ProtNLM"/>
    </source>
</evidence>
<feature type="chain" id="PRO_5002535139" description="DUF5667 domain-containing protein" evidence="1">
    <location>
        <begin position="26"/>
        <end position="187"/>
    </location>
</feature>
<gene>
    <name evidence="2" type="ORF">UU77_C0025G0007</name>
</gene>